<organism evidence="2 3">
    <name type="scientific">Candidatus Enterovibrio escicola</name>
    <dbReference type="NCBI Taxonomy" id="1927127"/>
    <lineage>
        <taxon>Bacteria</taxon>
        <taxon>Pseudomonadati</taxon>
        <taxon>Pseudomonadota</taxon>
        <taxon>Gammaproteobacteria</taxon>
        <taxon>Vibrionales</taxon>
        <taxon>Vibrionaceae</taxon>
        <taxon>Enterovibrio</taxon>
    </lineage>
</organism>
<name>A0A2A5T5K7_9GAMM</name>
<proteinExistence type="predicted"/>
<dbReference type="AlphaFoldDB" id="A0A2A5T5K7"/>
<protein>
    <recommendedName>
        <fullName evidence="1">Transposase DDE domain-containing protein</fullName>
    </recommendedName>
</protein>
<dbReference type="RefSeq" id="WP_263364487.1">
    <property type="nucleotide sequence ID" value="NZ_RPGG01000054.1"/>
</dbReference>
<sequence length="38" mass="4418">MGWFYGFKLRLIINDQGGLISVKGTVRLTLMIESLYRK</sequence>
<gene>
    <name evidence="2" type="ORF">BTN49_0412</name>
</gene>
<dbReference type="InterPro" id="IPR025668">
    <property type="entry name" value="Tnp_DDE_dom"/>
</dbReference>
<reference evidence="3" key="1">
    <citation type="submission" date="2017-04" db="EMBL/GenBank/DDBJ databases">
        <title>Genome evolution of the luminous symbionts of deep sea anglerfish.</title>
        <authorList>
            <person name="Hendry T.A."/>
        </authorList>
    </citation>
    <scope>NUCLEOTIDE SEQUENCE [LARGE SCALE GENOMIC DNA]</scope>
</reference>
<feature type="domain" description="Transposase DDE" evidence="1">
    <location>
        <begin position="1"/>
        <end position="25"/>
    </location>
</feature>
<evidence type="ECO:0000313" key="3">
    <source>
        <dbReference type="Proteomes" id="UP000219020"/>
    </source>
</evidence>
<keyword evidence="3" id="KW-1185">Reference proteome</keyword>
<evidence type="ECO:0000259" key="1">
    <source>
        <dbReference type="Pfam" id="PF13612"/>
    </source>
</evidence>
<comment type="caution">
    <text evidence="2">The sequence shown here is derived from an EMBL/GenBank/DDBJ whole genome shotgun (WGS) entry which is preliminary data.</text>
</comment>
<accession>A0A2A5T5K7</accession>
<dbReference type="Proteomes" id="UP000219020">
    <property type="component" value="Unassembled WGS sequence"/>
</dbReference>
<dbReference type="Pfam" id="PF13612">
    <property type="entry name" value="DDE_Tnp_1_3"/>
    <property type="match status" value="1"/>
</dbReference>
<evidence type="ECO:0000313" key="2">
    <source>
        <dbReference type="EMBL" id="PCS23444.1"/>
    </source>
</evidence>
<dbReference type="EMBL" id="NBYY01000009">
    <property type="protein sequence ID" value="PCS23444.1"/>
    <property type="molecule type" value="Genomic_DNA"/>
</dbReference>